<name>A0A6N4V2Q4_9MYCO</name>
<geneLocation type="plasmid" evidence="1 2">
    <name>pJCM12272</name>
</geneLocation>
<keyword evidence="1" id="KW-0614">Plasmid</keyword>
<sequence length="92" mass="10015">MELTNASGTDTAVRCTCHSIREGSGGVTFSLAMLGVLCGSCESAIAEYEEQERWDRLTPDQQRREILAGRWAAAVCGLPRRRPGAPECDVPF</sequence>
<dbReference type="Proteomes" id="UP000466906">
    <property type="component" value="Plasmid pJCM12272"/>
</dbReference>
<accession>A0A6N4V2Q4</accession>
<evidence type="ECO:0000313" key="2">
    <source>
        <dbReference type="Proteomes" id="UP000466906"/>
    </source>
</evidence>
<evidence type="ECO:0000313" key="1">
    <source>
        <dbReference type="EMBL" id="BBX30413.1"/>
    </source>
</evidence>
<dbReference type="AlphaFoldDB" id="A0A6N4V2Q4"/>
<gene>
    <name evidence="1" type="ORF">MALV_55380</name>
</gene>
<dbReference type="KEGG" id="malv:MALV_55380"/>
<organism evidence="1 2">
    <name type="scientific">Mycolicibacterium alvei</name>
    <dbReference type="NCBI Taxonomy" id="67081"/>
    <lineage>
        <taxon>Bacteria</taxon>
        <taxon>Bacillati</taxon>
        <taxon>Actinomycetota</taxon>
        <taxon>Actinomycetes</taxon>
        <taxon>Mycobacteriales</taxon>
        <taxon>Mycobacteriaceae</taxon>
        <taxon>Mycolicibacterium</taxon>
    </lineage>
</organism>
<proteinExistence type="predicted"/>
<reference evidence="1 2" key="1">
    <citation type="journal article" date="2019" name="Emerg. Microbes Infect.">
        <title>Comprehensive subspecies identification of 175 nontuberculous mycobacteria species based on 7547 genomic profiles.</title>
        <authorList>
            <person name="Matsumoto Y."/>
            <person name="Kinjo T."/>
            <person name="Motooka D."/>
            <person name="Nabeya D."/>
            <person name="Jung N."/>
            <person name="Uechi K."/>
            <person name="Horii T."/>
            <person name="Iida T."/>
            <person name="Fujita J."/>
            <person name="Nakamura S."/>
        </authorList>
    </citation>
    <scope>NUCLEOTIDE SEQUENCE [LARGE SCALE GENOMIC DNA]</scope>
    <source>
        <strain evidence="1 2">JCM 12272</strain>
        <plasmid evidence="1">pJCM12272</plasmid>
    </source>
</reference>
<keyword evidence="2" id="KW-1185">Reference proteome</keyword>
<protein>
    <submittedName>
        <fullName evidence="1">Uncharacterized protein</fullName>
    </submittedName>
</protein>
<dbReference type="EMBL" id="AP022566">
    <property type="protein sequence ID" value="BBX30413.1"/>
    <property type="molecule type" value="Genomic_DNA"/>
</dbReference>